<dbReference type="RefSeq" id="WP_311535910.1">
    <property type="nucleotide sequence ID" value="NZ_JAVRHQ010000024.1"/>
</dbReference>
<dbReference type="InterPro" id="IPR002656">
    <property type="entry name" value="Acyl_transf_3_dom"/>
</dbReference>
<dbReference type="PANTHER" id="PTHR37312">
    <property type="entry name" value="MEMBRANE-BOUND ACYLTRANSFERASE YKRP-RELATED"/>
    <property type="match status" value="1"/>
</dbReference>
<keyword evidence="1" id="KW-0472">Membrane</keyword>
<reference evidence="3 4" key="1">
    <citation type="submission" date="2023-09" db="EMBL/GenBank/DDBJ databases">
        <authorList>
            <person name="Rey-Velasco X."/>
        </authorList>
    </citation>
    <scope>NUCLEOTIDE SEQUENCE [LARGE SCALE GENOMIC DNA]</scope>
    <source>
        <strain evidence="3 4">F363</strain>
    </source>
</reference>
<sequence length="390" mass="45320">MLRLTKERILWVDSIKAVGMFLVFYDHIAERVAAAGSAIAFYQLKFDHAFLMPVFFIISGFFFKPHGNFNDNFKKLFLRRLLPVFVFGLLFIPLWITYFYMKFGFVDWYQIIVKILYYLKGSPQLNLITWFLVCLFTCEILASFIIPKIKSRTRSLFWGILILVTGLLVCRYHLSIAKLTGVTLNTWYIHEAIVAMGFYFTGFSIFPFIKKIAATKKWMVYLLLPIFFFIAFFTFNLNSPTEDFTVLMVLSQHGYIIPFLITAFAGAFFLISLCIILPFNSLFEYIGKNTLYLLGLNGIFHHFINGEIVDLYAPPDSVVWTSLYCSVIVLLSMLLCAPIITILDKNIPQLFGKTSKEGPFLPNLEKFKWRDKVREANKIYVKNKLLKKEN</sequence>
<feature type="transmembrane region" description="Helical" evidence="1">
    <location>
        <begin position="255"/>
        <end position="279"/>
    </location>
</feature>
<dbReference type="EC" id="2.3.1.-" evidence="3"/>
<evidence type="ECO:0000256" key="1">
    <source>
        <dbReference type="SAM" id="Phobius"/>
    </source>
</evidence>
<dbReference type="PANTHER" id="PTHR37312:SF1">
    <property type="entry name" value="MEMBRANE-BOUND ACYLTRANSFERASE YKRP-RELATED"/>
    <property type="match status" value="1"/>
</dbReference>
<dbReference type="InterPro" id="IPR052734">
    <property type="entry name" value="Nod_factor_acetyltransferase"/>
</dbReference>
<gene>
    <name evidence="3" type="ORF">RM553_15750</name>
</gene>
<dbReference type="Pfam" id="PF01757">
    <property type="entry name" value="Acyl_transf_3"/>
    <property type="match status" value="1"/>
</dbReference>
<evidence type="ECO:0000259" key="2">
    <source>
        <dbReference type="Pfam" id="PF01757"/>
    </source>
</evidence>
<keyword evidence="4" id="KW-1185">Reference proteome</keyword>
<evidence type="ECO:0000313" key="3">
    <source>
        <dbReference type="EMBL" id="MDT0644292.1"/>
    </source>
</evidence>
<dbReference type="Proteomes" id="UP001262889">
    <property type="component" value="Unassembled WGS sequence"/>
</dbReference>
<name>A0ABU3CDH2_9FLAO</name>
<accession>A0ABU3CDH2</accession>
<keyword evidence="1" id="KW-1133">Transmembrane helix</keyword>
<feature type="transmembrane region" description="Helical" evidence="1">
    <location>
        <begin position="50"/>
        <end position="69"/>
    </location>
</feature>
<protein>
    <submittedName>
        <fullName evidence="3">Acyltransferase</fullName>
        <ecNumber evidence="3">2.3.1.-</ecNumber>
    </submittedName>
</protein>
<feature type="transmembrane region" description="Helical" evidence="1">
    <location>
        <begin position="186"/>
        <end position="206"/>
    </location>
</feature>
<dbReference type="GO" id="GO:0016746">
    <property type="term" value="F:acyltransferase activity"/>
    <property type="evidence" value="ECO:0007669"/>
    <property type="project" value="UniProtKB-KW"/>
</dbReference>
<dbReference type="EMBL" id="JAVRHQ010000024">
    <property type="protein sequence ID" value="MDT0644292.1"/>
    <property type="molecule type" value="Genomic_DNA"/>
</dbReference>
<organism evidence="3 4">
    <name type="scientific">Autumnicola tepida</name>
    <dbReference type="NCBI Taxonomy" id="3075595"/>
    <lineage>
        <taxon>Bacteria</taxon>
        <taxon>Pseudomonadati</taxon>
        <taxon>Bacteroidota</taxon>
        <taxon>Flavobacteriia</taxon>
        <taxon>Flavobacteriales</taxon>
        <taxon>Flavobacteriaceae</taxon>
        <taxon>Autumnicola</taxon>
    </lineage>
</organism>
<feature type="transmembrane region" description="Helical" evidence="1">
    <location>
        <begin position="127"/>
        <end position="146"/>
    </location>
</feature>
<comment type="caution">
    <text evidence="3">The sequence shown here is derived from an EMBL/GenBank/DDBJ whole genome shotgun (WGS) entry which is preliminary data.</text>
</comment>
<feature type="transmembrane region" description="Helical" evidence="1">
    <location>
        <begin position="155"/>
        <end position="174"/>
    </location>
</feature>
<feature type="transmembrane region" description="Helical" evidence="1">
    <location>
        <begin position="319"/>
        <end position="343"/>
    </location>
</feature>
<proteinExistence type="predicted"/>
<feature type="transmembrane region" description="Helical" evidence="1">
    <location>
        <begin position="218"/>
        <end position="235"/>
    </location>
</feature>
<keyword evidence="1" id="KW-0812">Transmembrane</keyword>
<feature type="transmembrane region" description="Helical" evidence="1">
    <location>
        <begin position="81"/>
        <end position="101"/>
    </location>
</feature>
<keyword evidence="3" id="KW-0012">Acyltransferase</keyword>
<feature type="transmembrane region" description="Helical" evidence="1">
    <location>
        <begin position="291"/>
        <end position="313"/>
    </location>
</feature>
<feature type="domain" description="Acyltransferase 3" evidence="2">
    <location>
        <begin position="10"/>
        <end position="335"/>
    </location>
</feature>
<evidence type="ECO:0000313" key="4">
    <source>
        <dbReference type="Proteomes" id="UP001262889"/>
    </source>
</evidence>
<keyword evidence="3" id="KW-0808">Transferase</keyword>